<gene>
    <name evidence="1" type="ORF">GGX14DRAFT_572947</name>
</gene>
<keyword evidence="2" id="KW-1185">Reference proteome</keyword>
<accession>A0AAD6V0R3</accession>
<reference evidence="1" key="1">
    <citation type="submission" date="2023-03" db="EMBL/GenBank/DDBJ databases">
        <title>Massive genome expansion in bonnet fungi (Mycena s.s.) driven by repeated elements and novel gene families across ecological guilds.</title>
        <authorList>
            <consortium name="Lawrence Berkeley National Laboratory"/>
            <person name="Harder C.B."/>
            <person name="Miyauchi S."/>
            <person name="Viragh M."/>
            <person name="Kuo A."/>
            <person name="Thoen E."/>
            <person name="Andreopoulos B."/>
            <person name="Lu D."/>
            <person name="Skrede I."/>
            <person name="Drula E."/>
            <person name="Henrissat B."/>
            <person name="Morin E."/>
            <person name="Kohler A."/>
            <person name="Barry K."/>
            <person name="LaButti K."/>
            <person name="Morin E."/>
            <person name="Salamov A."/>
            <person name="Lipzen A."/>
            <person name="Mereny Z."/>
            <person name="Hegedus B."/>
            <person name="Baldrian P."/>
            <person name="Stursova M."/>
            <person name="Weitz H."/>
            <person name="Taylor A."/>
            <person name="Grigoriev I.V."/>
            <person name="Nagy L.G."/>
            <person name="Martin F."/>
            <person name="Kauserud H."/>
        </authorList>
    </citation>
    <scope>NUCLEOTIDE SEQUENCE</scope>
    <source>
        <strain evidence="1">9144</strain>
    </source>
</reference>
<organism evidence="1 2">
    <name type="scientific">Mycena pura</name>
    <dbReference type="NCBI Taxonomy" id="153505"/>
    <lineage>
        <taxon>Eukaryota</taxon>
        <taxon>Fungi</taxon>
        <taxon>Dikarya</taxon>
        <taxon>Basidiomycota</taxon>
        <taxon>Agaricomycotina</taxon>
        <taxon>Agaricomycetes</taxon>
        <taxon>Agaricomycetidae</taxon>
        <taxon>Agaricales</taxon>
        <taxon>Marasmiineae</taxon>
        <taxon>Mycenaceae</taxon>
        <taxon>Mycena</taxon>
    </lineage>
</organism>
<proteinExistence type="predicted"/>
<comment type="caution">
    <text evidence="1">The sequence shown here is derived from an EMBL/GenBank/DDBJ whole genome shotgun (WGS) entry which is preliminary data.</text>
</comment>
<protein>
    <submittedName>
        <fullName evidence="1">Uncharacterized protein</fullName>
    </submittedName>
</protein>
<dbReference type="EMBL" id="JARJCW010000069">
    <property type="protein sequence ID" value="KAJ7199185.1"/>
    <property type="molecule type" value="Genomic_DNA"/>
</dbReference>
<dbReference type="AlphaFoldDB" id="A0AAD6V0R3"/>
<evidence type="ECO:0000313" key="2">
    <source>
        <dbReference type="Proteomes" id="UP001219525"/>
    </source>
</evidence>
<name>A0AAD6V0R3_9AGAR</name>
<evidence type="ECO:0000313" key="1">
    <source>
        <dbReference type="EMBL" id="KAJ7199185.1"/>
    </source>
</evidence>
<sequence length="111" mass="11891">MVERDAMRRRAWEISVIATAACVKAAPAIVALSSRWGAACTPHARVARRGRRTDGDSPLLPRALRAARSDAPGAGDAQTGARPLSMHTGAHLGMQAARDFEVYLRLLMKGD</sequence>
<dbReference type="Proteomes" id="UP001219525">
    <property type="component" value="Unassembled WGS sequence"/>
</dbReference>